<keyword evidence="5" id="KW-1185">Reference proteome</keyword>
<dbReference type="Proteomes" id="UP000204221">
    <property type="component" value="Chromosome"/>
</dbReference>
<proteinExistence type="predicted"/>
<dbReference type="InterPro" id="IPR000792">
    <property type="entry name" value="Tscrpt_reg_LuxR_C"/>
</dbReference>
<dbReference type="PANTHER" id="PTHR43214:SF42">
    <property type="entry name" value="TRANSCRIPTIONAL REGULATORY PROTEIN DESR"/>
    <property type="match status" value="1"/>
</dbReference>
<feature type="domain" description="HTH luxR-type" evidence="3">
    <location>
        <begin position="910"/>
        <end position="975"/>
    </location>
</feature>
<dbReference type="KEGG" id="ahg:AHOG_12765"/>
<feature type="region of interest" description="Disordered" evidence="2">
    <location>
        <begin position="981"/>
        <end position="1058"/>
    </location>
</feature>
<dbReference type="SMART" id="SM00421">
    <property type="entry name" value="HTH_LUXR"/>
    <property type="match status" value="1"/>
</dbReference>
<sequence>MSNLIRVIGMPDRAVGIRVHGRAAERTAIDELGRRARDGHGGALLLVGSPGLGRTTMLEHGARCVPAATVLRTRAVPAESNLRHSGLHALLRPVADRLHALGDARTRPLAAAMDLVDQYSDHDETEFVVGTEPRPRLSDSSIRAPLPTALAPAVPVPRESPETDTGRVGRALLHVWTALATEGGLLCCVDDADQLDAASRAALSFAVRRLTPAHRVTVLLTAGEDTRPWPPEIPVCRLRPLADADAAALLDELAPGPLRPAVRELLLRSGGGVPRLLAELVAGLAPGQLAGSLPLPRHLLPEESLAWLHRTRLAGLPEDTRMLLLLAAAEREVTGAVDLGVLLRAAAPAGLRACALEPAESRGLVAVDGPTLIFADRLLAEVVYRGEPQGRRRSAHGLLAAAAGDPGRSLPALRHRAAAVIGTDAALADAIETAVDRVFSDTAAGVDPMACADALAAAAALTDDPDRRAARLVRAAEHAWAAGRTDRVRSLLARSDPPPSSPPSLRGRTEYLRGLVELRDGIVEDAREALLLAADLLRESPEPAAEALARAAEACWAAGDRRGLAAVAASGVSGVRMGCVRWSGGVAGAARVLRGGRRGVGGILRESGGRVVGEATLEELLGIAANAVVLGASRLARRASSRAVALARVDGRTALLPPALELLVYAELRLGEHARAAEHAIAGLAAARAAGQTNCALHLRAAAAMSAAVAGDAAGCREHATAVIEAGRSRGLAMAVSLAEWSLARLDLSLSRPKDAADRLFPLVQGSAGRGHFAMRLLAVPCLVEASVLACDPRPVDRLLRRFEERARAVGDAAALAQALRCRALLVADPAEADAAFGAALRLHEASGTEFEYARTLRLHGEFLRRRRRRREARERLRNALRHFEACGARIWADRVRDELRATGIGPEGRGGLVGRLTPQQLRISRHVAAGATNREVASTLCLSPRTIDHHLRNVFAALGVRSRVELVHALAMEGDDPVEAARSGRAGSAVGTPLPPGPRGSTARGTRSARSTAGDSTAGASTAGRSPRDPASHEPSLRETMRAAGSAEVRSRPRGPS</sequence>
<name>A0A221W3D5_9PSEU</name>
<organism evidence="4 5">
    <name type="scientific">Actinoalloteichus hoggarensis</name>
    <dbReference type="NCBI Taxonomy" id="1470176"/>
    <lineage>
        <taxon>Bacteria</taxon>
        <taxon>Bacillati</taxon>
        <taxon>Actinomycetota</taxon>
        <taxon>Actinomycetes</taxon>
        <taxon>Pseudonocardiales</taxon>
        <taxon>Pseudonocardiaceae</taxon>
        <taxon>Actinoalloteichus</taxon>
    </lineage>
</organism>
<evidence type="ECO:0000256" key="2">
    <source>
        <dbReference type="SAM" id="MobiDB-lite"/>
    </source>
</evidence>
<evidence type="ECO:0000313" key="4">
    <source>
        <dbReference type="EMBL" id="ASO20196.1"/>
    </source>
</evidence>
<feature type="compositionally biased region" description="Low complexity" evidence="2">
    <location>
        <begin position="1007"/>
        <end position="1026"/>
    </location>
</feature>
<dbReference type="GO" id="GO:0003677">
    <property type="term" value="F:DNA binding"/>
    <property type="evidence" value="ECO:0007669"/>
    <property type="project" value="UniProtKB-KW"/>
</dbReference>
<dbReference type="AlphaFoldDB" id="A0A221W3D5"/>
<dbReference type="InterPro" id="IPR039420">
    <property type="entry name" value="WalR-like"/>
</dbReference>
<dbReference type="Gene3D" id="1.10.10.10">
    <property type="entry name" value="Winged helix-like DNA-binding domain superfamily/Winged helix DNA-binding domain"/>
    <property type="match status" value="1"/>
</dbReference>
<dbReference type="CDD" id="cd06170">
    <property type="entry name" value="LuxR_C_like"/>
    <property type="match status" value="1"/>
</dbReference>
<evidence type="ECO:0000256" key="1">
    <source>
        <dbReference type="ARBA" id="ARBA00023125"/>
    </source>
</evidence>
<dbReference type="SUPFAM" id="SSF52540">
    <property type="entry name" value="P-loop containing nucleoside triphosphate hydrolases"/>
    <property type="match status" value="1"/>
</dbReference>
<dbReference type="SUPFAM" id="SSF46894">
    <property type="entry name" value="C-terminal effector domain of the bipartite response regulators"/>
    <property type="match status" value="1"/>
</dbReference>
<dbReference type="Pfam" id="PF13191">
    <property type="entry name" value="AAA_16"/>
    <property type="match status" value="1"/>
</dbReference>
<evidence type="ECO:0000259" key="3">
    <source>
        <dbReference type="PROSITE" id="PS50043"/>
    </source>
</evidence>
<accession>A0A221W3D5</accession>
<protein>
    <submittedName>
        <fullName evidence="4">Putative HTH-type transcriptional regulator</fullName>
    </submittedName>
</protein>
<dbReference type="PROSITE" id="PS50043">
    <property type="entry name" value="HTH_LUXR_2"/>
    <property type="match status" value="1"/>
</dbReference>
<dbReference type="Pfam" id="PF00196">
    <property type="entry name" value="GerE"/>
    <property type="match status" value="1"/>
</dbReference>
<keyword evidence="1" id="KW-0238">DNA-binding</keyword>
<dbReference type="EMBL" id="CP022521">
    <property type="protein sequence ID" value="ASO20196.1"/>
    <property type="molecule type" value="Genomic_DNA"/>
</dbReference>
<dbReference type="InterPro" id="IPR027417">
    <property type="entry name" value="P-loop_NTPase"/>
</dbReference>
<dbReference type="PANTHER" id="PTHR43214">
    <property type="entry name" value="TWO-COMPONENT RESPONSE REGULATOR"/>
    <property type="match status" value="1"/>
</dbReference>
<gene>
    <name evidence="4" type="ORF">AHOG_12765</name>
</gene>
<evidence type="ECO:0000313" key="5">
    <source>
        <dbReference type="Proteomes" id="UP000204221"/>
    </source>
</evidence>
<dbReference type="InterPro" id="IPR036388">
    <property type="entry name" value="WH-like_DNA-bd_sf"/>
</dbReference>
<dbReference type="InterPro" id="IPR016032">
    <property type="entry name" value="Sig_transdc_resp-reg_C-effctor"/>
</dbReference>
<dbReference type="PRINTS" id="PR00038">
    <property type="entry name" value="HTHLUXR"/>
</dbReference>
<feature type="compositionally biased region" description="Basic and acidic residues" evidence="2">
    <location>
        <begin position="1027"/>
        <end position="1042"/>
    </location>
</feature>
<dbReference type="GO" id="GO:0006355">
    <property type="term" value="P:regulation of DNA-templated transcription"/>
    <property type="evidence" value="ECO:0007669"/>
    <property type="project" value="InterPro"/>
</dbReference>
<reference evidence="4 5" key="1">
    <citation type="submission" date="2017-07" db="EMBL/GenBank/DDBJ databases">
        <title>Complete genome sequence of Actinoalloteichus hoggarensis DSM 45943, type strain of Actinoalloteichus hoggarensis.</title>
        <authorList>
            <person name="Ruckert C."/>
            <person name="Nouioui I."/>
            <person name="Willmese J."/>
            <person name="van Wezel G."/>
            <person name="Klenk H.-P."/>
            <person name="Kalinowski J."/>
            <person name="Zotchev S.B."/>
        </authorList>
    </citation>
    <scope>NUCLEOTIDE SEQUENCE [LARGE SCALE GENOMIC DNA]</scope>
    <source>
        <strain evidence="4 5">DSM 45943</strain>
    </source>
</reference>
<feature type="compositionally biased region" description="Low complexity" evidence="2">
    <location>
        <begin position="981"/>
        <end position="990"/>
    </location>
</feature>
<dbReference type="InterPro" id="IPR041664">
    <property type="entry name" value="AAA_16"/>
</dbReference>